<dbReference type="EMBL" id="CAADFX010000099">
    <property type="protein sequence ID" value="VFK59315.1"/>
    <property type="molecule type" value="Genomic_DNA"/>
</dbReference>
<proteinExistence type="predicted"/>
<gene>
    <name evidence="1" type="ORF">BECKTUN1418D_GA0071000_109913</name>
</gene>
<accession>A0A450ZZW0</accession>
<dbReference type="AlphaFoldDB" id="A0A450ZZW0"/>
<name>A0A450ZZW0_9GAMM</name>
<organism evidence="1">
    <name type="scientific">Candidatus Kentrum sp. TUN</name>
    <dbReference type="NCBI Taxonomy" id="2126343"/>
    <lineage>
        <taxon>Bacteria</taxon>
        <taxon>Pseudomonadati</taxon>
        <taxon>Pseudomonadota</taxon>
        <taxon>Gammaproteobacteria</taxon>
        <taxon>Candidatus Kentrum</taxon>
    </lineage>
</organism>
<reference evidence="1" key="1">
    <citation type="submission" date="2019-02" db="EMBL/GenBank/DDBJ databases">
        <authorList>
            <person name="Gruber-Vodicka R. H."/>
            <person name="Seah K. B. B."/>
        </authorList>
    </citation>
    <scope>NUCLEOTIDE SEQUENCE</scope>
    <source>
        <strain evidence="1">BECK_BY1</strain>
    </source>
</reference>
<evidence type="ECO:0000313" key="1">
    <source>
        <dbReference type="EMBL" id="VFK59315.1"/>
    </source>
</evidence>
<protein>
    <submittedName>
        <fullName evidence="1">Uncharacterized protein</fullName>
    </submittedName>
</protein>
<sequence length="127" mass="13956">MIIAARERGSIIITSRNRNLPWEEKDYLRDIGENRGKVDDSVVVHPKAASHPCLASYIVDISSVIPDQLLTFTDLLKNVSSEATPQTFDACSISTTRLKLDLQSRAGKNISALRAETERGLVLPHAG</sequence>